<evidence type="ECO:0000256" key="1">
    <source>
        <dbReference type="SAM" id="Coils"/>
    </source>
</evidence>
<feature type="coiled-coil region" evidence="1">
    <location>
        <begin position="95"/>
        <end position="126"/>
    </location>
</feature>
<dbReference type="Gene3D" id="3.30.565.10">
    <property type="entry name" value="Histidine kinase-like ATPase, C-terminal domain"/>
    <property type="match status" value="1"/>
</dbReference>
<keyword evidence="4" id="KW-0418">Kinase</keyword>
<dbReference type="AlphaFoldDB" id="A0A9D1KEA0"/>
<name>A0A9D1KEA0_9FIRM</name>
<dbReference type="GO" id="GO:0016301">
    <property type="term" value="F:kinase activity"/>
    <property type="evidence" value="ECO:0007669"/>
    <property type="project" value="UniProtKB-KW"/>
</dbReference>
<evidence type="ECO:0000313" key="5">
    <source>
        <dbReference type="Proteomes" id="UP000886860"/>
    </source>
</evidence>
<evidence type="ECO:0000256" key="2">
    <source>
        <dbReference type="SAM" id="Phobius"/>
    </source>
</evidence>
<dbReference type="InterPro" id="IPR032834">
    <property type="entry name" value="NatK-like_C"/>
</dbReference>
<evidence type="ECO:0000259" key="3">
    <source>
        <dbReference type="Pfam" id="PF14501"/>
    </source>
</evidence>
<proteinExistence type="predicted"/>
<comment type="caution">
    <text evidence="4">The sequence shown here is derived from an EMBL/GenBank/DDBJ whole genome shotgun (WGS) entry which is preliminary data.</text>
</comment>
<protein>
    <submittedName>
        <fullName evidence="4">Sensor histidine kinase</fullName>
    </submittedName>
</protein>
<keyword evidence="4" id="KW-0808">Transferase</keyword>
<dbReference type="SUPFAM" id="SSF55874">
    <property type="entry name" value="ATPase domain of HSP90 chaperone/DNA topoisomerase II/histidine kinase"/>
    <property type="match status" value="1"/>
</dbReference>
<dbReference type="Proteomes" id="UP000886860">
    <property type="component" value="Unassembled WGS sequence"/>
</dbReference>
<dbReference type="EMBL" id="DVKS01000069">
    <property type="protein sequence ID" value="HIT41278.1"/>
    <property type="molecule type" value="Genomic_DNA"/>
</dbReference>
<sequence>MRAIKVRCGKVMERFGFLLLPAGHILLLGPIAAWIIRGGRGMDLLWGAAVLCLMVLADGCLFRLLIYQRKKERLLEQILDYQHMEQLNRTRELVARERRREADALRIQLKDELKQVRELIRKSGKEAESDRERVSGRVGETLDGFLRTARQKDGAEFCGNALVSTVLEEKLRACETFQIRLEAKVYVPAGIAIRNYYLCSVFSNLLDNAIDACRALPSAAKERTISVMADVRGDYLFVRVTNPARREYAERPDKMGHGMGREIVGRIARACQGEYWTAMEDEVYTAAVVLQIGTEE</sequence>
<feature type="transmembrane region" description="Helical" evidence="2">
    <location>
        <begin position="43"/>
        <end position="66"/>
    </location>
</feature>
<evidence type="ECO:0000313" key="4">
    <source>
        <dbReference type="EMBL" id="HIT41278.1"/>
    </source>
</evidence>
<feature type="domain" description="Sensor histidine kinase NatK-like C-terminal" evidence="3">
    <location>
        <begin position="198"/>
        <end position="290"/>
    </location>
</feature>
<keyword evidence="2" id="KW-0472">Membrane</keyword>
<accession>A0A9D1KEA0</accession>
<reference evidence="4" key="1">
    <citation type="submission" date="2020-10" db="EMBL/GenBank/DDBJ databases">
        <authorList>
            <person name="Gilroy R."/>
        </authorList>
    </citation>
    <scope>NUCLEOTIDE SEQUENCE</scope>
    <source>
        <strain evidence="4">CHK123-3438</strain>
    </source>
</reference>
<dbReference type="Pfam" id="PF14501">
    <property type="entry name" value="HATPase_c_5"/>
    <property type="match status" value="1"/>
</dbReference>
<keyword evidence="2" id="KW-0812">Transmembrane</keyword>
<keyword evidence="1" id="KW-0175">Coiled coil</keyword>
<organism evidence="4 5">
    <name type="scientific">Candidatus Caccovicinus merdipullorum</name>
    <dbReference type="NCBI Taxonomy" id="2840724"/>
    <lineage>
        <taxon>Bacteria</taxon>
        <taxon>Bacillati</taxon>
        <taxon>Bacillota</taxon>
        <taxon>Clostridia</taxon>
        <taxon>Eubacteriales</taxon>
        <taxon>Candidatus Caccovicinus</taxon>
    </lineage>
</organism>
<dbReference type="InterPro" id="IPR036890">
    <property type="entry name" value="HATPase_C_sf"/>
</dbReference>
<reference evidence="4" key="2">
    <citation type="journal article" date="2021" name="PeerJ">
        <title>Extensive microbial diversity within the chicken gut microbiome revealed by metagenomics and culture.</title>
        <authorList>
            <person name="Gilroy R."/>
            <person name="Ravi A."/>
            <person name="Getino M."/>
            <person name="Pursley I."/>
            <person name="Horton D.L."/>
            <person name="Alikhan N.F."/>
            <person name="Baker D."/>
            <person name="Gharbi K."/>
            <person name="Hall N."/>
            <person name="Watson M."/>
            <person name="Adriaenssens E.M."/>
            <person name="Foster-Nyarko E."/>
            <person name="Jarju S."/>
            <person name="Secka A."/>
            <person name="Antonio M."/>
            <person name="Oren A."/>
            <person name="Chaudhuri R.R."/>
            <person name="La Ragione R."/>
            <person name="Hildebrand F."/>
            <person name="Pallen M.J."/>
        </authorList>
    </citation>
    <scope>NUCLEOTIDE SEQUENCE</scope>
    <source>
        <strain evidence="4">CHK123-3438</strain>
    </source>
</reference>
<gene>
    <name evidence="4" type="ORF">IAB60_04095</name>
</gene>
<keyword evidence="2" id="KW-1133">Transmembrane helix</keyword>